<keyword evidence="2" id="KW-0732">Signal</keyword>
<sequence length="334" mass="36615" precursor="true">MIKRLTAFAAACAAAFSLCSCSLKTHDMVEEAKSVPVPPKLVFLGDSIAAGYGLEGYDKSDLYKCDSYANILSKEYAALMADEDCGYIMKNDAVSGDTSQDLIDLLDSGAVDDDLRGSNAVVVSIGGNDVLHIIFSAAETLGWDETTGDFDFDRVNIKDAISKLTSMSEEIDDALKGFESNLPIIEEKLRARTDGEIYIQTLYNPVEYFKDWKMLVEYAEGKIDNFNKIVKDGAEKDGVHHYNVIDVGNQFEGRNSQLTNIADYDIHPNAEGHKVIADTVDKELRKGKYSYMVTVPGNEHWTSEAKTGFIILTAIVVLAAGGIIIVLLKKKNHG</sequence>
<dbReference type="PANTHER" id="PTHR30383:SF5">
    <property type="entry name" value="SGNH HYDROLASE-TYPE ESTERASE DOMAIN-CONTAINING PROTEIN"/>
    <property type="match status" value="1"/>
</dbReference>
<proteinExistence type="predicted"/>
<dbReference type="PANTHER" id="PTHR30383">
    <property type="entry name" value="THIOESTERASE 1/PROTEASE 1/LYSOPHOSPHOLIPASE L1"/>
    <property type="match status" value="1"/>
</dbReference>
<dbReference type="STRING" id="697329.Rumal_2798"/>
<feature type="transmembrane region" description="Helical" evidence="1">
    <location>
        <begin position="308"/>
        <end position="328"/>
    </location>
</feature>
<name>E6UHY0_RUMA7</name>
<dbReference type="RefSeq" id="WP_013499382.1">
    <property type="nucleotide sequence ID" value="NC_014833.1"/>
</dbReference>
<dbReference type="HOGENOM" id="CLU_833899_0_0_9"/>
<organism evidence="4 5">
    <name type="scientific">Ruminococcus albus (strain ATCC 27210 / DSM 20455 / JCM 14654 / NCDO 2250 / 7)</name>
    <dbReference type="NCBI Taxonomy" id="697329"/>
    <lineage>
        <taxon>Bacteria</taxon>
        <taxon>Bacillati</taxon>
        <taxon>Bacillota</taxon>
        <taxon>Clostridia</taxon>
        <taxon>Eubacteriales</taxon>
        <taxon>Oscillospiraceae</taxon>
        <taxon>Ruminococcus</taxon>
    </lineage>
</organism>
<dbReference type="InterPro" id="IPR051532">
    <property type="entry name" value="Ester_Hydrolysis_Enzymes"/>
</dbReference>
<dbReference type="EMBL" id="CP002403">
    <property type="protein sequence ID" value="ADU23267.1"/>
    <property type="molecule type" value="Genomic_DNA"/>
</dbReference>
<dbReference type="GO" id="GO:0004622">
    <property type="term" value="F:phosphatidylcholine lysophospholipase activity"/>
    <property type="evidence" value="ECO:0007669"/>
    <property type="project" value="TreeGrafter"/>
</dbReference>
<evidence type="ECO:0000259" key="3">
    <source>
        <dbReference type="Pfam" id="PF13472"/>
    </source>
</evidence>
<evidence type="ECO:0000313" key="4">
    <source>
        <dbReference type="EMBL" id="ADU23267.1"/>
    </source>
</evidence>
<dbReference type="eggNOG" id="COG2755">
    <property type="taxonomic scope" value="Bacteria"/>
</dbReference>
<accession>E6UHY0</accession>
<feature type="domain" description="SGNH hydrolase-type esterase" evidence="3">
    <location>
        <begin position="43"/>
        <end position="275"/>
    </location>
</feature>
<evidence type="ECO:0000256" key="2">
    <source>
        <dbReference type="SAM" id="SignalP"/>
    </source>
</evidence>
<reference evidence="4 5" key="1">
    <citation type="journal article" date="2011" name="J. Bacteriol.">
        <title>Complete genome of the cellulolytic ruminal bacterium Ruminococcus albus 7.</title>
        <authorList>
            <person name="Suen G."/>
            <person name="Stevenson D.M."/>
            <person name="Bruce D.C."/>
            <person name="Chertkov O."/>
            <person name="Copeland A."/>
            <person name="Cheng J.F."/>
            <person name="Detter C."/>
            <person name="Detter J.C."/>
            <person name="Goodwin L.A."/>
            <person name="Han C.S."/>
            <person name="Hauser L.J."/>
            <person name="Ivanova N.N."/>
            <person name="Kyrpides N.C."/>
            <person name="Land M.L."/>
            <person name="Lapidus A."/>
            <person name="Lucas S."/>
            <person name="Ovchinnikova G."/>
            <person name="Pitluck S."/>
            <person name="Tapia R."/>
            <person name="Woyke T."/>
            <person name="Boyum J."/>
            <person name="Mead D."/>
            <person name="Weimer P.J."/>
        </authorList>
    </citation>
    <scope>NUCLEOTIDE SEQUENCE [LARGE SCALE GENOMIC DNA]</scope>
    <source>
        <strain evidence="5">ATCC 27210 / DSM 20455 / JCM 14654 / NCDO 2250 / 7</strain>
    </source>
</reference>
<gene>
    <name evidence="4" type="ordered locus">Rumal_2798</name>
</gene>
<dbReference type="InterPro" id="IPR036514">
    <property type="entry name" value="SGNH_hydro_sf"/>
</dbReference>
<keyword evidence="1" id="KW-0812">Transmembrane</keyword>
<evidence type="ECO:0000256" key="1">
    <source>
        <dbReference type="SAM" id="Phobius"/>
    </source>
</evidence>
<dbReference type="Pfam" id="PF13472">
    <property type="entry name" value="Lipase_GDSL_2"/>
    <property type="match status" value="1"/>
</dbReference>
<dbReference type="PROSITE" id="PS51257">
    <property type="entry name" value="PROKAR_LIPOPROTEIN"/>
    <property type="match status" value="1"/>
</dbReference>
<dbReference type="Proteomes" id="UP000006919">
    <property type="component" value="Chromosome"/>
</dbReference>
<dbReference type="InterPro" id="IPR013830">
    <property type="entry name" value="SGNH_hydro"/>
</dbReference>
<dbReference type="Gene3D" id="3.40.50.1110">
    <property type="entry name" value="SGNH hydrolase"/>
    <property type="match status" value="1"/>
</dbReference>
<keyword evidence="1" id="KW-1133">Transmembrane helix</keyword>
<feature type="chain" id="PRO_5039286832" evidence="2">
    <location>
        <begin position="26"/>
        <end position="334"/>
    </location>
</feature>
<dbReference type="AlphaFoldDB" id="E6UHY0"/>
<dbReference type="KEGG" id="ral:Rumal_2798"/>
<keyword evidence="1" id="KW-0472">Membrane</keyword>
<protein>
    <submittedName>
        <fullName evidence="4">Lipolytic protein G-D-S-L family</fullName>
    </submittedName>
</protein>
<evidence type="ECO:0000313" key="5">
    <source>
        <dbReference type="Proteomes" id="UP000006919"/>
    </source>
</evidence>
<feature type="signal peptide" evidence="2">
    <location>
        <begin position="1"/>
        <end position="25"/>
    </location>
</feature>
<dbReference type="SUPFAM" id="SSF52266">
    <property type="entry name" value="SGNH hydrolase"/>
    <property type="match status" value="1"/>
</dbReference>
<dbReference type="OrthoDB" id="26855at2"/>